<gene>
    <name evidence="4" type="ORF">RR46_10403</name>
</gene>
<dbReference type="STRING" id="66420.A0A194Q6R7"/>
<dbReference type="GO" id="GO:0003729">
    <property type="term" value="F:mRNA binding"/>
    <property type="evidence" value="ECO:0007669"/>
    <property type="project" value="TreeGrafter"/>
</dbReference>
<evidence type="ECO:0000256" key="1">
    <source>
        <dbReference type="ARBA" id="ARBA00004496"/>
    </source>
</evidence>
<protein>
    <submittedName>
        <fullName evidence="4">Uncharacterized protein</fullName>
    </submittedName>
</protein>
<accession>A0A194Q6R7</accession>
<sequence>MQGALIKKKLEEQRENYRRRHDPHHKQPTPISFTPTSVLRKMTADKEAEAPSPKQQPPQPWAQPPKMPQGRPIVKGNQSGAATAPFGQPEYAPHHYLGQQQMAGVRAFPQPAPRQQYAAGAGGRTSAPTTLQQLLLQSRQRSLNELGAGGAGAGAGGGDNQLARWFSPELLARASAGKLPSVHVPNAVALEDLERHQAQLAPHPAQPLIVRVWATIAASCRTEEVRPSEPVKIPSSEVDNNNNEPYDCIEAQIGAAASRHRVSCWSAADCQIGCERSKRRPERILLL</sequence>
<dbReference type="InterPro" id="IPR018862">
    <property type="entry name" value="eIF4E-T"/>
</dbReference>
<dbReference type="Pfam" id="PF10477">
    <property type="entry name" value="EIF4E-T"/>
    <property type="match status" value="1"/>
</dbReference>
<keyword evidence="2" id="KW-0963">Cytoplasm</keyword>
<dbReference type="GO" id="GO:0005634">
    <property type="term" value="C:nucleus"/>
    <property type="evidence" value="ECO:0007669"/>
    <property type="project" value="TreeGrafter"/>
</dbReference>
<feature type="compositionally biased region" description="Basic residues" evidence="3">
    <location>
        <begin position="17"/>
        <end position="27"/>
    </location>
</feature>
<feature type="compositionally biased region" description="Pro residues" evidence="3">
    <location>
        <begin position="54"/>
        <end position="67"/>
    </location>
</feature>
<dbReference type="GO" id="GO:0036464">
    <property type="term" value="C:cytoplasmic ribonucleoprotein granule"/>
    <property type="evidence" value="ECO:0007669"/>
    <property type="project" value="UniProtKB-ARBA"/>
</dbReference>
<evidence type="ECO:0000256" key="2">
    <source>
        <dbReference type="ARBA" id="ARBA00022490"/>
    </source>
</evidence>
<dbReference type="PANTHER" id="PTHR12269">
    <property type="entry name" value="EUKARYOTIC TRANSLATION INITIATION FACTOR 4E TRANSPORTER"/>
    <property type="match status" value="1"/>
</dbReference>
<dbReference type="AlphaFoldDB" id="A0A194Q6R7"/>
<dbReference type="Proteomes" id="UP000053268">
    <property type="component" value="Unassembled WGS sequence"/>
</dbReference>
<name>A0A194Q6R7_PAPXU</name>
<proteinExistence type="predicted"/>
<comment type="subcellular location">
    <subcellularLocation>
        <location evidence="1">Cytoplasm</location>
    </subcellularLocation>
</comment>
<reference evidence="4 5" key="1">
    <citation type="journal article" date="2015" name="Nat. Commun.">
        <title>Outbred genome sequencing and CRISPR/Cas9 gene editing in butterflies.</title>
        <authorList>
            <person name="Li X."/>
            <person name="Fan D."/>
            <person name="Zhang W."/>
            <person name="Liu G."/>
            <person name="Zhang L."/>
            <person name="Zhao L."/>
            <person name="Fang X."/>
            <person name="Chen L."/>
            <person name="Dong Y."/>
            <person name="Chen Y."/>
            <person name="Ding Y."/>
            <person name="Zhao R."/>
            <person name="Feng M."/>
            <person name="Zhu Y."/>
            <person name="Feng Y."/>
            <person name="Jiang X."/>
            <person name="Zhu D."/>
            <person name="Xiang H."/>
            <person name="Feng X."/>
            <person name="Li S."/>
            <person name="Wang J."/>
            <person name="Zhang G."/>
            <person name="Kronforst M.R."/>
            <person name="Wang W."/>
        </authorList>
    </citation>
    <scope>NUCLEOTIDE SEQUENCE [LARGE SCALE GENOMIC DNA]</scope>
    <source>
        <strain evidence="4">Ya'a_city_454_Px</strain>
        <tissue evidence="4">Whole body</tissue>
    </source>
</reference>
<keyword evidence="5" id="KW-1185">Reference proteome</keyword>
<dbReference type="GO" id="GO:0017148">
    <property type="term" value="P:negative regulation of translation"/>
    <property type="evidence" value="ECO:0007669"/>
    <property type="project" value="TreeGrafter"/>
</dbReference>
<dbReference type="PANTHER" id="PTHR12269:SF1">
    <property type="entry name" value="EUKARYOTIC TRANSLATION INITIATION FACTOR 4E TRANSPORTER"/>
    <property type="match status" value="1"/>
</dbReference>
<evidence type="ECO:0000256" key="3">
    <source>
        <dbReference type="SAM" id="MobiDB-lite"/>
    </source>
</evidence>
<dbReference type="EMBL" id="KQ459582">
    <property type="protein sequence ID" value="KPI99085.1"/>
    <property type="molecule type" value="Genomic_DNA"/>
</dbReference>
<feature type="region of interest" description="Disordered" evidence="3">
    <location>
        <begin position="1"/>
        <end position="92"/>
    </location>
</feature>
<evidence type="ECO:0000313" key="5">
    <source>
        <dbReference type="Proteomes" id="UP000053268"/>
    </source>
</evidence>
<organism evidence="4 5">
    <name type="scientific">Papilio xuthus</name>
    <name type="common">Asian swallowtail butterfly</name>
    <dbReference type="NCBI Taxonomy" id="66420"/>
    <lineage>
        <taxon>Eukaryota</taxon>
        <taxon>Metazoa</taxon>
        <taxon>Ecdysozoa</taxon>
        <taxon>Arthropoda</taxon>
        <taxon>Hexapoda</taxon>
        <taxon>Insecta</taxon>
        <taxon>Pterygota</taxon>
        <taxon>Neoptera</taxon>
        <taxon>Endopterygota</taxon>
        <taxon>Lepidoptera</taxon>
        <taxon>Glossata</taxon>
        <taxon>Ditrysia</taxon>
        <taxon>Papilionoidea</taxon>
        <taxon>Papilionidae</taxon>
        <taxon>Papilioninae</taxon>
        <taxon>Papilio</taxon>
    </lineage>
</organism>
<evidence type="ECO:0000313" key="4">
    <source>
        <dbReference type="EMBL" id="KPI99085.1"/>
    </source>
</evidence>